<proteinExistence type="predicted"/>
<name>A0A1M5L322_9BRAD</name>
<dbReference type="OrthoDB" id="9758211at2"/>
<dbReference type="PANTHER" id="PTHR41248:SF1">
    <property type="entry name" value="NORD PROTEIN"/>
    <property type="match status" value="1"/>
</dbReference>
<evidence type="ECO:0000259" key="2">
    <source>
        <dbReference type="PROSITE" id="PS50234"/>
    </source>
</evidence>
<organism evidence="3 4">
    <name type="scientific">Bradyrhizobium erythrophlei</name>
    <dbReference type="NCBI Taxonomy" id="1437360"/>
    <lineage>
        <taxon>Bacteria</taxon>
        <taxon>Pseudomonadati</taxon>
        <taxon>Pseudomonadota</taxon>
        <taxon>Alphaproteobacteria</taxon>
        <taxon>Hyphomicrobiales</taxon>
        <taxon>Nitrobacteraceae</taxon>
        <taxon>Bradyrhizobium</taxon>
    </lineage>
</organism>
<dbReference type="Proteomes" id="UP000189796">
    <property type="component" value="Chromosome I"/>
</dbReference>
<sequence length="757" mass="83462">MINQTPFADLVESGLVGDPRNGSIWRSLRQVFNSHQLAEWRADLARLHASGLGPAGLEAYIGAAGTLAEHRGPLAALALAPCILDVERHAGRAAAAALSEATSPALRHLGNERDFRDWLDAVAELAAQGPESVMPVLARSDSLLAELGAHGFRAWVLGGLRAGGSNPERRLALFSLSDPRAFDLFEQATGDIGFTDLERALKAYLMALFRQKPFIRAVAGTPGDSLQRRAGFDRRFVQVPARMRGVAATSVRRVYRAMLAHIGAHLVHSGPRFQIRGLKPMQVALVSLIEDARVEQLAMRELPGLFRLWAPFHTARADGGVTAPSLFARLSRALIDPNYRDDDLWVTKGRQMFFAAREALADPGISRQIGNLLGNDLGQMRIQFNPRTYRVEPLYRDDNAGLWDIDDAPPQMSDEQDAIVESVRIERTQDLDDSRDLQRSTPDDDVGRATARELRADEGVPVGKYPEYDYLLGRERPEWATVVEYQPQPVDATLLDRQVQSYGDILNRLENLVGAARVSRPARLRGRTEGDRLDLDATIQAAIDRRAGLAPSPRVYESTERRNRDLSVLVLLDISESTKDFVKGSSTTILTVERIATALLSQALSDLGDAFAVAAFCSNGRDDVRFYPVKDFDQRYDRHARARLAGLRGGLSTRIGGAIRHAGALVGAQRTHRRLVLVVTDGEPSDIDVADRRYFVEDARKAVQSLAHNAIDVFGIGLDGGGTAYLARMFGRRNFVVIDQIARLPDKLPLLYMRLTS</sequence>
<protein>
    <submittedName>
        <fullName evidence="3">von Willebrand factor type A domain-containing protein</fullName>
    </submittedName>
</protein>
<dbReference type="SMART" id="SM00327">
    <property type="entry name" value="VWA"/>
    <property type="match status" value="1"/>
</dbReference>
<evidence type="ECO:0000256" key="1">
    <source>
        <dbReference type="SAM" id="MobiDB-lite"/>
    </source>
</evidence>
<dbReference type="Gene3D" id="3.40.50.410">
    <property type="entry name" value="von Willebrand factor, type A domain"/>
    <property type="match status" value="1"/>
</dbReference>
<reference evidence="3 4" key="1">
    <citation type="submission" date="2016-11" db="EMBL/GenBank/DDBJ databases">
        <authorList>
            <person name="Jaros S."/>
            <person name="Januszkiewicz K."/>
            <person name="Wedrychowicz H."/>
        </authorList>
    </citation>
    <scope>NUCLEOTIDE SEQUENCE [LARGE SCALE GENOMIC DNA]</scope>
    <source>
        <strain evidence="3 4">GAS138</strain>
    </source>
</reference>
<dbReference type="PROSITE" id="PS50234">
    <property type="entry name" value="VWFA"/>
    <property type="match status" value="1"/>
</dbReference>
<dbReference type="CDD" id="cd01454">
    <property type="entry name" value="vWA_norD_type"/>
    <property type="match status" value="1"/>
</dbReference>
<dbReference type="RefSeq" id="WP_154072131.1">
    <property type="nucleotide sequence ID" value="NZ_LT670817.1"/>
</dbReference>
<dbReference type="Pfam" id="PF00092">
    <property type="entry name" value="VWA"/>
    <property type="match status" value="1"/>
</dbReference>
<accession>A0A1M5L322</accession>
<dbReference type="PANTHER" id="PTHR41248">
    <property type="entry name" value="NORD PROTEIN"/>
    <property type="match status" value="1"/>
</dbReference>
<feature type="region of interest" description="Disordered" evidence="1">
    <location>
        <begin position="430"/>
        <end position="454"/>
    </location>
</feature>
<evidence type="ECO:0000313" key="3">
    <source>
        <dbReference type="EMBL" id="SHG59169.1"/>
    </source>
</evidence>
<dbReference type="InterPro" id="IPR002035">
    <property type="entry name" value="VWF_A"/>
</dbReference>
<feature type="domain" description="VWFA" evidence="2">
    <location>
        <begin position="567"/>
        <end position="755"/>
    </location>
</feature>
<evidence type="ECO:0000313" key="4">
    <source>
        <dbReference type="Proteomes" id="UP000189796"/>
    </source>
</evidence>
<gene>
    <name evidence="3" type="ORF">SAMN05443248_2068</name>
</gene>
<dbReference type="AlphaFoldDB" id="A0A1M5L322"/>
<dbReference type="EMBL" id="LT670817">
    <property type="protein sequence ID" value="SHG59169.1"/>
    <property type="molecule type" value="Genomic_DNA"/>
</dbReference>
<dbReference type="InterPro" id="IPR036465">
    <property type="entry name" value="vWFA_dom_sf"/>
</dbReference>
<dbReference type="SUPFAM" id="SSF53300">
    <property type="entry name" value="vWA-like"/>
    <property type="match status" value="1"/>
</dbReference>
<dbReference type="InterPro" id="IPR051928">
    <property type="entry name" value="NorD/CobT"/>
</dbReference>